<dbReference type="InterPro" id="IPR024072">
    <property type="entry name" value="DHFR-like_dom_sf"/>
</dbReference>
<name>A0AAU7JTJ5_9MICO</name>
<comment type="catalytic activity">
    <reaction evidence="13 14">
        <text>2,5-diamino-6-hydroxy-4-(5-phosphoribosylamino)-pyrimidine + H2O + H(+) = 5-amino-6-(5-phospho-D-ribosylamino)uracil + NH4(+)</text>
        <dbReference type="Rhea" id="RHEA:21868"/>
        <dbReference type="ChEBI" id="CHEBI:15377"/>
        <dbReference type="ChEBI" id="CHEBI:15378"/>
        <dbReference type="ChEBI" id="CHEBI:28938"/>
        <dbReference type="ChEBI" id="CHEBI:58453"/>
        <dbReference type="ChEBI" id="CHEBI:58614"/>
        <dbReference type="EC" id="3.5.4.26"/>
    </reaction>
</comment>
<dbReference type="InterPro" id="IPR016193">
    <property type="entry name" value="Cytidine_deaminase-like"/>
</dbReference>
<dbReference type="PROSITE" id="PS00903">
    <property type="entry name" value="CYT_DCMP_DEAMINASES_1"/>
    <property type="match status" value="1"/>
</dbReference>
<keyword evidence="11" id="KW-0511">Multifunctional enzyme</keyword>
<dbReference type="GO" id="GO:0008270">
    <property type="term" value="F:zinc ion binding"/>
    <property type="evidence" value="ECO:0007669"/>
    <property type="project" value="InterPro"/>
</dbReference>
<feature type="binding site" evidence="17">
    <location>
        <position position="86"/>
    </location>
    <ligand>
        <name>Zn(2+)</name>
        <dbReference type="ChEBI" id="CHEBI:29105"/>
        <note>catalytic</note>
    </ligand>
</feature>
<comment type="function">
    <text evidence="1 14">Converts 2,5-diamino-6-(ribosylamino)-4(3h)-pyrimidinone 5'-phosphate into 5-amino-6-(ribosylamino)-2,4(1h,3h)-pyrimidinedione 5'-phosphate.</text>
</comment>
<dbReference type="InterPro" id="IPR002734">
    <property type="entry name" value="RibDG_C"/>
</dbReference>
<dbReference type="NCBIfam" id="TIGR00326">
    <property type="entry name" value="eubact_ribD"/>
    <property type="match status" value="1"/>
</dbReference>
<keyword evidence="10 14" id="KW-0560">Oxidoreductase</keyword>
<dbReference type="GO" id="GO:0008703">
    <property type="term" value="F:5-amino-6-(5-phosphoribosylamino)uracil reductase activity"/>
    <property type="evidence" value="ECO:0007669"/>
    <property type="project" value="UniProtKB-EC"/>
</dbReference>
<accession>A0AAU7JTJ5</accession>
<feature type="binding site" evidence="16">
    <location>
        <position position="178"/>
    </location>
    <ligand>
        <name>substrate</name>
    </ligand>
</feature>
<organism evidence="19">
    <name type="scientific">Pedococcus sp. KACC 23699</name>
    <dbReference type="NCBI Taxonomy" id="3149228"/>
    <lineage>
        <taxon>Bacteria</taxon>
        <taxon>Bacillati</taxon>
        <taxon>Actinomycetota</taxon>
        <taxon>Actinomycetes</taxon>
        <taxon>Micrococcales</taxon>
        <taxon>Intrasporangiaceae</taxon>
        <taxon>Pedococcus</taxon>
    </lineage>
</organism>
<feature type="binding site" evidence="16">
    <location>
        <position position="206"/>
    </location>
    <ligand>
        <name>substrate</name>
    </ligand>
</feature>
<feature type="binding site" evidence="16">
    <location>
        <position position="194"/>
    </location>
    <ligand>
        <name>substrate</name>
    </ligand>
</feature>
<keyword evidence="8 14" id="KW-0862">Zinc</keyword>
<dbReference type="InterPro" id="IPR016192">
    <property type="entry name" value="APOBEC/CMP_deaminase_Zn-bd"/>
</dbReference>
<dbReference type="InterPro" id="IPR004794">
    <property type="entry name" value="Eubact_RibD"/>
</dbReference>
<evidence type="ECO:0000256" key="3">
    <source>
        <dbReference type="ARBA" id="ARBA00004910"/>
    </source>
</evidence>
<feature type="binding site" evidence="17">
    <location>
        <position position="61"/>
    </location>
    <ligand>
        <name>Zn(2+)</name>
        <dbReference type="ChEBI" id="CHEBI:29105"/>
        <note>catalytic</note>
    </ligand>
</feature>
<evidence type="ECO:0000256" key="4">
    <source>
        <dbReference type="ARBA" id="ARBA00005259"/>
    </source>
</evidence>
<evidence type="ECO:0000256" key="7">
    <source>
        <dbReference type="ARBA" id="ARBA00022723"/>
    </source>
</evidence>
<reference evidence="19" key="1">
    <citation type="submission" date="2024-05" db="EMBL/GenBank/DDBJ databases">
        <authorList>
            <person name="Kim S."/>
            <person name="Heo J."/>
            <person name="Choi H."/>
            <person name="Choi Y."/>
            <person name="Kwon S.-W."/>
            <person name="Kim Y."/>
        </authorList>
    </citation>
    <scope>NUCLEOTIDE SEQUENCE</scope>
    <source>
        <strain evidence="19">KACC 23699</strain>
    </source>
</reference>
<keyword evidence="6 14" id="KW-0686">Riboflavin biosynthesis</keyword>
<dbReference type="EMBL" id="CP157483">
    <property type="protein sequence ID" value="XBO43635.1"/>
    <property type="molecule type" value="Genomic_DNA"/>
</dbReference>
<dbReference type="PANTHER" id="PTHR38011:SF7">
    <property type="entry name" value="2,5-DIAMINO-6-RIBOSYLAMINO-4(3H)-PYRIMIDINONE 5'-PHOSPHATE REDUCTASE"/>
    <property type="match status" value="1"/>
</dbReference>
<dbReference type="RefSeq" id="WP_406831075.1">
    <property type="nucleotide sequence ID" value="NZ_CP157483.1"/>
</dbReference>
<evidence type="ECO:0000256" key="8">
    <source>
        <dbReference type="ARBA" id="ARBA00022833"/>
    </source>
</evidence>
<evidence type="ECO:0000256" key="11">
    <source>
        <dbReference type="ARBA" id="ARBA00023268"/>
    </source>
</evidence>
<dbReference type="PANTHER" id="PTHR38011">
    <property type="entry name" value="DIHYDROFOLATE REDUCTASE FAMILY PROTEIN (AFU_ORTHOLOGUE AFUA_8G06820)"/>
    <property type="match status" value="1"/>
</dbReference>
<dbReference type="Gene3D" id="3.40.140.10">
    <property type="entry name" value="Cytidine Deaminase, domain 2"/>
    <property type="match status" value="1"/>
</dbReference>
<feature type="binding site" evidence="16">
    <location>
        <position position="164"/>
    </location>
    <ligand>
        <name>NADP(+)</name>
        <dbReference type="ChEBI" id="CHEBI:58349"/>
    </ligand>
</feature>
<dbReference type="InterPro" id="IPR002125">
    <property type="entry name" value="CMP_dCMP_dom"/>
</dbReference>
<gene>
    <name evidence="19" type="primary">ribD</name>
    <name evidence="19" type="ORF">ABEG17_19055</name>
</gene>
<evidence type="ECO:0000256" key="5">
    <source>
        <dbReference type="ARBA" id="ARBA00007417"/>
    </source>
</evidence>
<protein>
    <recommendedName>
        <fullName evidence="14">Riboflavin biosynthesis protein RibD</fullName>
    </recommendedName>
    <domain>
        <recommendedName>
            <fullName evidence="14">Diaminohydroxyphosphoribosylaminopyrimidine deaminase</fullName>
            <shortName evidence="14">DRAP deaminase</shortName>
            <ecNumber evidence="14">3.5.4.26</ecNumber>
        </recommendedName>
        <alternativeName>
            <fullName evidence="14">Riboflavin-specific deaminase</fullName>
        </alternativeName>
    </domain>
    <domain>
        <recommendedName>
            <fullName evidence="14">5-amino-6-(5-phosphoribosylamino)uracil reductase</fullName>
            <ecNumber evidence="14">1.1.1.193</ecNumber>
        </recommendedName>
        <alternativeName>
            <fullName evidence="14">HTP reductase</fullName>
        </alternativeName>
    </domain>
</protein>
<feature type="binding site" evidence="17">
    <location>
        <position position="95"/>
    </location>
    <ligand>
        <name>Zn(2+)</name>
        <dbReference type="ChEBI" id="CHEBI:29105"/>
        <note>catalytic</note>
    </ligand>
</feature>
<evidence type="ECO:0000256" key="12">
    <source>
        <dbReference type="ARBA" id="ARBA00049861"/>
    </source>
</evidence>
<evidence type="ECO:0000256" key="16">
    <source>
        <dbReference type="PIRSR" id="PIRSR006769-2"/>
    </source>
</evidence>
<comment type="pathway">
    <text evidence="3 14">Cofactor biosynthesis; riboflavin biosynthesis; 5-amino-6-(D-ribitylamino)uracil from GTP: step 3/4.</text>
</comment>
<comment type="similarity">
    <text evidence="4 14">In the N-terminal section; belongs to the cytidine and deoxycytidylate deaminase family.</text>
</comment>
<evidence type="ECO:0000256" key="9">
    <source>
        <dbReference type="ARBA" id="ARBA00022857"/>
    </source>
</evidence>
<dbReference type="SUPFAM" id="SSF53597">
    <property type="entry name" value="Dihydrofolate reductase-like"/>
    <property type="match status" value="1"/>
</dbReference>
<evidence type="ECO:0000256" key="1">
    <source>
        <dbReference type="ARBA" id="ARBA00002151"/>
    </source>
</evidence>
<evidence type="ECO:0000256" key="14">
    <source>
        <dbReference type="PIRNR" id="PIRNR006769"/>
    </source>
</evidence>
<dbReference type="SUPFAM" id="SSF53927">
    <property type="entry name" value="Cytidine deaminase-like"/>
    <property type="match status" value="1"/>
</dbReference>
<feature type="binding site" evidence="16">
    <location>
        <begin position="279"/>
        <end position="285"/>
    </location>
    <ligand>
        <name>NADP(+)</name>
        <dbReference type="ChEBI" id="CHEBI:58349"/>
    </ligand>
</feature>
<feature type="binding site" evidence="16">
    <location>
        <position position="210"/>
    </location>
    <ligand>
        <name>NADP(+)</name>
        <dbReference type="ChEBI" id="CHEBI:58349"/>
    </ligand>
</feature>
<evidence type="ECO:0000259" key="18">
    <source>
        <dbReference type="PROSITE" id="PS51747"/>
    </source>
</evidence>
<comment type="catalytic activity">
    <reaction evidence="12 14">
        <text>5-amino-6-(5-phospho-D-ribitylamino)uracil + NADP(+) = 5-amino-6-(5-phospho-D-ribosylamino)uracil + NADPH + H(+)</text>
        <dbReference type="Rhea" id="RHEA:17845"/>
        <dbReference type="ChEBI" id="CHEBI:15378"/>
        <dbReference type="ChEBI" id="CHEBI:57783"/>
        <dbReference type="ChEBI" id="CHEBI:58349"/>
        <dbReference type="ChEBI" id="CHEBI:58421"/>
        <dbReference type="ChEBI" id="CHEBI:58453"/>
        <dbReference type="EC" id="1.1.1.193"/>
    </reaction>
</comment>
<dbReference type="GO" id="GO:0008835">
    <property type="term" value="F:diaminohydroxyphosphoribosylaminopyrimidine deaminase activity"/>
    <property type="evidence" value="ECO:0007669"/>
    <property type="project" value="UniProtKB-EC"/>
</dbReference>
<dbReference type="PROSITE" id="PS51747">
    <property type="entry name" value="CYT_DCMP_DEAMINASES_2"/>
    <property type="match status" value="1"/>
</dbReference>
<evidence type="ECO:0000256" key="17">
    <source>
        <dbReference type="PIRSR" id="PIRSR006769-3"/>
    </source>
</evidence>
<dbReference type="GO" id="GO:0009231">
    <property type="term" value="P:riboflavin biosynthetic process"/>
    <property type="evidence" value="ECO:0007669"/>
    <property type="project" value="UniProtKB-KW"/>
</dbReference>
<feature type="active site" description="Proton donor" evidence="15">
    <location>
        <position position="63"/>
    </location>
</feature>
<dbReference type="Pfam" id="PF00383">
    <property type="entry name" value="dCMP_cyt_deam_1"/>
    <property type="match status" value="1"/>
</dbReference>
<dbReference type="InterPro" id="IPR050765">
    <property type="entry name" value="Riboflavin_Biosynth_HTPR"/>
</dbReference>
<proteinExistence type="inferred from homology"/>
<feature type="binding site" evidence="16">
    <location>
        <position position="217"/>
    </location>
    <ligand>
        <name>substrate</name>
    </ligand>
</feature>
<dbReference type="Gene3D" id="3.40.430.10">
    <property type="entry name" value="Dihydrofolate Reductase, subunit A"/>
    <property type="match status" value="2"/>
</dbReference>
<dbReference type="PIRSF" id="PIRSF006769">
    <property type="entry name" value="RibD"/>
    <property type="match status" value="1"/>
</dbReference>
<comment type="cofactor">
    <cofactor evidence="14 17">
        <name>Zn(2+)</name>
        <dbReference type="ChEBI" id="CHEBI:29105"/>
    </cofactor>
    <text evidence="14 17">Binds 1 zinc ion.</text>
</comment>
<evidence type="ECO:0000313" key="19">
    <source>
        <dbReference type="EMBL" id="XBO43635.1"/>
    </source>
</evidence>
<sequence length="347" mass="36873">MQQQHDGVGGADRDVTWMRRALELAARGRRPDPNPRVGCVLVSAAGELVAEGWHRGAGTPHAEVDALAQAGERARGATAYVTLEPCNHTGRTQPCAQALLSAGVTRVVHAQSDPNPRAAGGADVLRSHGVDVTSGVLEQEAIDLNATWTHLVTTGRPWVTWKLASTLDGRSAAADGTSQWITGPVARDDVHAQRARCGAVIIGTGTALTDDPRLTARRADGTLFEDQPLRVVVGERDLRPGARVLDDSAPTWHLRTRDPKEVLARLADEEIHHVWLEGGPTMAAAFLAAGLVDEVVAYVAPVFLGRGRPSVGDLGITTIADALRLEPTDITVLGTDVRITASLKEIH</sequence>
<dbReference type="EC" id="3.5.4.26" evidence="14"/>
<comment type="similarity">
    <text evidence="5 14">In the C-terminal section; belongs to the HTP reductase family.</text>
</comment>
<evidence type="ECO:0000256" key="13">
    <source>
        <dbReference type="ARBA" id="ARBA00049886"/>
    </source>
</evidence>
<keyword evidence="7 14" id="KW-0479">Metal-binding</keyword>
<feature type="binding site" evidence="16">
    <location>
        <position position="180"/>
    </location>
    <ligand>
        <name>NADP(+)</name>
        <dbReference type="ChEBI" id="CHEBI:58349"/>
    </ligand>
</feature>
<keyword evidence="14 19" id="KW-0378">Hydrolase</keyword>
<keyword evidence="9 14" id="KW-0521">NADP</keyword>
<dbReference type="EC" id="1.1.1.193" evidence="14"/>
<evidence type="ECO:0000256" key="15">
    <source>
        <dbReference type="PIRSR" id="PIRSR006769-1"/>
    </source>
</evidence>
<dbReference type="CDD" id="cd01284">
    <property type="entry name" value="Riboflavin_deaminase-reductase"/>
    <property type="match status" value="1"/>
</dbReference>
<evidence type="ECO:0000256" key="2">
    <source>
        <dbReference type="ARBA" id="ARBA00004882"/>
    </source>
</evidence>
<evidence type="ECO:0000256" key="10">
    <source>
        <dbReference type="ARBA" id="ARBA00023002"/>
    </source>
</evidence>
<feature type="binding site" evidence="16">
    <location>
        <position position="277"/>
    </location>
    <ligand>
        <name>substrate</name>
    </ligand>
</feature>
<dbReference type="AlphaFoldDB" id="A0AAU7JTJ5"/>
<feature type="binding site" evidence="16">
    <location>
        <position position="214"/>
    </location>
    <ligand>
        <name>substrate</name>
    </ligand>
</feature>
<feature type="domain" description="CMP/dCMP-type deaminase" evidence="18">
    <location>
        <begin position="12"/>
        <end position="123"/>
    </location>
</feature>
<dbReference type="Pfam" id="PF01872">
    <property type="entry name" value="RibD_C"/>
    <property type="match status" value="1"/>
</dbReference>
<comment type="pathway">
    <text evidence="2 14">Cofactor biosynthesis; riboflavin biosynthesis; 5-amino-6-(D-ribitylamino)uracil from GTP: step 2/4.</text>
</comment>
<evidence type="ECO:0000256" key="6">
    <source>
        <dbReference type="ARBA" id="ARBA00022619"/>
    </source>
</evidence>